<evidence type="ECO:0000256" key="2">
    <source>
        <dbReference type="ARBA" id="ARBA00022857"/>
    </source>
</evidence>
<keyword evidence="3" id="KW-0560">Oxidoreductase</keyword>
<organism evidence="5 6">
    <name type="scientific">Viridothelium virens</name>
    <name type="common">Speckled blister lichen</name>
    <name type="synonym">Trypethelium virens</name>
    <dbReference type="NCBI Taxonomy" id="1048519"/>
    <lineage>
        <taxon>Eukaryota</taxon>
        <taxon>Fungi</taxon>
        <taxon>Dikarya</taxon>
        <taxon>Ascomycota</taxon>
        <taxon>Pezizomycotina</taxon>
        <taxon>Dothideomycetes</taxon>
        <taxon>Dothideomycetes incertae sedis</taxon>
        <taxon>Trypetheliales</taxon>
        <taxon>Trypetheliaceae</taxon>
        <taxon>Viridothelium</taxon>
    </lineage>
</organism>
<evidence type="ECO:0000313" key="6">
    <source>
        <dbReference type="Proteomes" id="UP000800092"/>
    </source>
</evidence>
<dbReference type="InterPro" id="IPR002347">
    <property type="entry name" value="SDR_fam"/>
</dbReference>
<dbReference type="PANTHER" id="PTHR24320">
    <property type="entry name" value="RETINOL DEHYDROGENASE"/>
    <property type="match status" value="1"/>
</dbReference>
<dbReference type="OrthoDB" id="191139at2759"/>
<evidence type="ECO:0000256" key="1">
    <source>
        <dbReference type="ARBA" id="ARBA00006484"/>
    </source>
</evidence>
<dbReference type="GO" id="GO:0016491">
    <property type="term" value="F:oxidoreductase activity"/>
    <property type="evidence" value="ECO:0007669"/>
    <property type="project" value="UniProtKB-KW"/>
</dbReference>
<evidence type="ECO:0000256" key="3">
    <source>
        <dbReference type="ARBA" id="ARBA00023002"/>
    </source>
</evidence>
<dbReference type="SUPFAM" id="SSF51735">
    <property type="entry name" value="NAD(P)-binding Rossmann-fold domains"/>
    <property type="match status" value="1"/>
</dbReference>
<evidence type="ECO:0000313" key="5">
    <source>
        <dbReference type="EMBL" id="KAF2237916.1"/>
    </source>
</evidence>
<keyword evidence="2" id="KW-0521">NADP</keyword>
<dbReference type="Pfam" id="PF00106">
    <property type="entry name" value="adh_short"/>
    <property type="match status" value="1"/>
</dbReference>
<comment type="similarity">
    <text evidence="1">Belongs to the short-chain dehydrogenases/reductases (SDR) family.</text>
</comment>
<dbReference type="PANTHER" id="PTHR24320:SF282">
    <property type="entry name" value="WW DOMAIN-CONTAINING OXIDOREDUCTASE"/>
    <property type="match status" value="1"/>
</dbReference>
<dbReference type="Gene3D" id="3.40.50.720">
    <property type="entry name" value="NAD(P)-binding Rossmann-like Domain"/>
    <property type="match status" value="1"/>
</dbReference>
<dbReference type="Proteomes" id="UP000800092">
    <property type="component" value="Unassembled WGS sequence"/>
</dbReference>
<proteinExistence type="inferred from homology"/>
<gene>
    <name evidence="5" type="ORF">EV356DRAFT_509847</name>
</gene>
<feature type="region of interest" description="Disordered" evidence="4">
    <location>
        <begin position="1"/>
        <end position="21"/>
    </location>
</feature>
<dbReference type="AlphaFoldDB" id="A0A6A6HII7"/>
<accession>A0A6A6HII7</accession>
<dbReference type="PRINTS" id="PR00081">
    <property type="entry name" value="GDHRDH"/>
</dbReference>
<name>A0A6A6HII7_VIRVR</name>
<keyword evidence="6" id="KW-1185">Reference proteome</keyword>
<sequence length="365" mass="40256">MALDKEAQIDHMKGKPKQASKTQAANRSVFSAIIFPIFRNFTELFAFINLGLLMETLQILFGMSPKFQPEKDIPNLAGKVILVTGGNTGLGKETILQLAKHDPANIFLAARTQSKAEAAIADIQEQVPSAKITYLPLDLASFPSISQAAQTFQTQSDRLDILIHNAGIMAVPYALTPQNHEIQFGTNHLGHFLLTRLLLPTLLATSPTPRVIAVSSIAHGLAPPPGIIYSAEQLESYGAWRRYGQSKLANILFARELARRYPEQLTAAAVHPGIIETELYASQKTTNVVVRQIVKVLGKTPVFLTKEDGALNQLWAATMEGVKSGAYYIPVARENGGIYWHARKDGLARELWEWSEAEVRRFGFE</sequence>
<evidence type="ECO:0000256" key="4">
    <source>
        <dbReference type="SAM" id="MobiDB-lite"/>
    </source>
</evidence>
<dbReference type="InterPro" id="IPR036291">
    <property type="entry name" value="NAD(P)-bd_dom_sf"/>
</dbReference>
<feature type="compositionally biased region" description="Basic and acidic residues" evidence="4">
    <location>
        <begin position="1"/>
        <end position="13"/>
    </location>
</feature>
<dbReference type="EMBL" id="ML991778">
    <property type="protein sequence ID" value="KAF2237916.1"/>
    <property type="molecule type" value="Genomic_DNA"/>
</dbReference>
<reference evidence="5" key="1">
    <citation type="journal article" date="2020" name="Stud. Mycol.">
        <title>101 Dothideomycetes genomes: a test case for predicting lifestyles and emergence of pathogens.</title>
        <authorList>
            <person name="Haridas S."/>
            <person name="Albert R."/>
            <person name="Binder M."/>
            <person name="Bloem J."/>
            <person name="Labutti K."/>
            <person name="Salamov A."/>
            <person name="Andreopoulos B."/>
            <person name="Baker S."/>
            <person name="Barry K."/>
            <person name="Bills G."/>
            <person name="Bluhm B."/>
            <person name="Cannon C."/>
            <person name="Castanera R."/>
            <person name="Culley D."/>
            <person name="Daum C."/>
            <person name="Ezra D."/>
            <person name="Gonzalez J."/>
            <person name="Henrissat B."/>
            <person name="Kuo A."/>
            <person name="Liang C."/>
            <person name="Lipzen A."/>
            <person name="Lutzoni F."/>
            <person name="Magnuson J."/>
            <person name="Mondo S."/>
            <person name="Nolan M."/>
            <person name="Ohm R."/>
            <person name="Pangilinan J."/>
            <person name="Park H.-J."/>
            <person name="Ramirez L."/>
            <person name="Alfaro M."/>
            <person name="Sun H."/>
            <person name="Tritt A."/>
            <person name="Yoshinaga Y."/>
            <person name="Zwiers L.-H."/>
            <person name="Turgeon B."/>
            <person name="Goodwin S."/>
            <person name="Spatafora J."/>
            <person name="Crous P."/>
            <person name="Grigoriev I."/>
        </authorList>
    </citation>
    <scope>NUCLEOTIDE SEQUENCE</scope>
    <source>
        <strain evidence="5">Tuck. ex Michener</strain>
    </source>
</reference>
<protein>
    <submittedName>
        <fullName evidence="5">NAD(P)-binding protein</fullName>
    </submittedName>
</protein>